<dbReference type="AlphaFoldDB" id="A0A0H4T0S3"/>
<keyword evidence="2 6" id="KW-0699">rRNA-binding</keyword>
<dbReference type="FunFam" id="3.30.70.330:FF:000001">
    <property type="entry name" value="50S ribosomal protein L23"/>
    <property type="match status" value="1"/>
</dbReference>
<evidence type="ECO:0000256" key="3">
    <source>
        <dbReference type="ARBA" id="ARBA00022884"/>
    </source>
</evidence>
<organism evidence="7">
    <name type="scientific">uncultured Chloroflexi bacterium Rifle_16ft_4_minimus_14836</name>
    <dbReference type="NCBI Taxonomy" id="1665059"/>
    <lineage>
        <taxon>Bacteria</taxon>
        <taxon>Bacillati</taxon>
        <taxon>Chloroflexota</taxon>
        <taxon>environmental samples</taxon>
    </lineage>
</organism>
<dbReference type="GO" id="GO:0006412">
    <property type="term" value="P:translation"/>
    <property type="evidence" value="ECO:0007669"/>
    <property type="project" value="UniProtKB-UniRule"/>
</dbReference>
<evidence type="ECO:0000256" key="5">
    <source>
        <dbReference type="ARBA" id="ARBA00023274"/>
    </source>
</evidence>
<keyword evidence="5 6" id="KW-0687">Ribonucleoprotein</keyword>
<accession>A0A0H4T0S3</accession>
<evidence type="ECO:0000256" key="1">
    <source>
        <dbReference type="ARBA" id="ARBA00006700"/>
    </source>
</evidence>
<sequence length="95" mass="10850">MELAAYEILKRPIVTEKSTRLQEGNQYVFEVDRKANKPQIKSAVEQAFSVKVASVNVMQMPGKARRAGRRLVRPRPWKKAVVTLREGSITFFEGM</sequence>
<dbReference type="PANTHER" id="PTHR11620">
    <property type="entry name" value="60S RIBOSOMAL PROTEIN L23A"/>
    <property type="match status" value="1"/>
</dbReference>
<comment type="similarity">
    <text evidence="1 6">Belongs to the universal ribosomal protein uL23 family.</text>
</comment>
<dbReference type="GO" id="GO:1990904">
    <property type="term" value="C:ribonucleoprotein complex"/>
    <property type="evidence" value="ECO:0007669"/>
    <property type="project" value="UniProtKB-KW"/>
</dbReference>
<dbReference type="NCBIfam" id="NF004363">
    <property type="entry name" value="PRK05738.2-4"/>
    <property type="match status" value="1"/>
</dbReference>
<dbReference type="GO" id="GO:0005840">
    <property type="term" value="C:ribosome"/>
    <property type="evidence" value="ECO:0007669"/>
    <property type="project" value="UniProtKB-KW"/>
</dbReference>
<dbReference type="GO" id="GO:0019843">
    <property type="term" value="F:rRNA binding"/>
    <property type="evidence" value="ECO:0007669"/>
    <property type="project" value="UniProtKB-UniRule"/>
</dbReference>
<gene>
    <name evidence="6" type="primary">rplW</name>
</gene>
<proteinExistence type="inferred from homology"/>
<comment type="function">
    <text evidence="6">One of the early assembly proteins it binds 23S rRNA. One of the proteins that surrounds the polypeptide exit tunnel on the outside of the ribosome. Forms the main docking site for trigger factor binding to the ribosome.</text>
</comment>
<reference evidence="7" key="1">
    <citation type="journal article" date="2015" name="ISME J.">
        <title>Aquifer environment selects for microbial species cohorts in sediment and groundwater.</title>
        <authorList>
            <person name="Hug L.A."/>
            <person name="Thomas B.C."/>
            <person name="Brown C.T."/>
            <person name="Frischkorn K.R."/>
            <person name="Williams K.H."/>
            <person name="Tringe S.G."/>
            <person name="Banfield J.F."/>
        </authorList>
    </citation>
    <scope>NUCLEOTIDE SEQUENCE</scope>
</reference>
<name>A0A0H4T0S3_9CHLR</name>
<evidence type="ECO:0000313" key="7">
    <source>
        <dbReference type="EMBL" id="AKQ01151.1"/>
    </source>
</evidence>
<dbReference type="Pfam" id="PF00276">
    <property type="entry name" value="Ribosomal_L23"/>
    <property type="match status" value="1"/>
</dbReference>
<dbReference type="InterPro" id="IPR012677">
    <property type="entry name" value="Nucleotide-bd_a/b_plait_sf"/>
</dbReference>
<dbReference type="InterPro" id="IPR012678">
    <property type="entry name" value="Ribosomal_uL23/eL15/eS24_sf"/>
</dbReference>
<evidence type="ECO:0000256" key="2">
    <source>
        <dbReference type="ARBA" id="ARBA00022730"/>
    </source>
</evidence>
<evidence type="ECO:0000256" key="6">
    <source>
        <dbReference type="HAMAP-Rule" id="MF_01369"/>
    </source>
</evidence>
<comment type="subunit">
    <text evidence="6">Part of the 50S ribosomal subunit. Contacts protein L29, and trigger factor when it is bound to the ribosome.</text>
</comment>
<dbReference type="GO" id="GO:0003735">
    <property type="term" value="F:structural constituent of ribosome"/>
    <property type="evidence" value="ECO:0007669"/>
    <property type="project" value="InterPro"/>
</dbReference>
<evidence type="ECO:0000256" key="4">
    <source>
        <dbReference type="ARBA" id="ARBA00022980"/>
    </source>
</evidence>
<dbReference type="InterPro" id="IPR013025">
    <property type="entry name" value="Ribosomal_uL23-like"/>
</dbReference>
<dbReference type="Gene3D" id="3.30.70.330">
    <property type="match status" value="1"/>
</dbReference>
<dbReference type="SUPFAM" id="SSF54189">
    <property type="entry name" value="Ribosomal proteins S24e, L23 and L15e"/>
    <property type="match status" value="1"/>
</dbReference>
<keyword evidence="3 6" id="KW-0694">RNA-binding</keyword>
<keyword evidence="4 6" id="KW-0689">Ribosomal protein</keyword>
<protein>
    <recommendedName>
        <fullName evidence="6">Large ribosomal subunit protein uL23</fullName>
    </recommendedName>
</protein>
<dbReference type="EMBL" id="KT006952">
    <property type="protein sequence ID" value="AKQ01151.1"/>
    <property type="molecule type" value="Genomic_DNA"/>
</dbReference>
<dbReference type="HAMAP" id="MF_01369_B">
    <property type="entry name" value="Ribosomal_uL23_B"/>
    <property type="match status" value="1"/>
</dbReference>